<protein>
    <recommendedName>
        <fullName evidence="3">DUF2187 domain-containing protein</fullName>
    </recommendedName>
</protein>
<organism evidence="1 2">
    <name type="scientific">Xylocopilactobacillus apicola</name>
    <dbReference type="NCBI Taxonomy" id="2932184"/>
    <lineage>
        <taxon>Bacteria</taxon>
        <taxon>Bacillati</taxon>
        <taxon>Bacillota</taxon>
        <taxon>Bacilli</taxon>
        <taxon>Lactobacillales</taxon>
        <taxon>Lactobacillaceae</taxon>
        <taxon>Xylocopilactobacillus</taxon>
    </lineage>
</organism>
<accession>A0AAU9DLZ6</accession>
<evidence type="ECO:0000313" key="2">
    <source>
        <dbReference type="Proteomes" id="UP001321861"/>
    </source>
</evidence>
<dbReference type="RefSeq" id="WP_317635383.1">
    <property type="nucleotide sequence ID" value="NZ_AP026802.1"/>
</dbReference>
<dbReference type="EMBL" id="AP026802">
    <property type="protein sequence ID" value="BDR59596.1"/>
    <property type="molecule type" value="Genomic_DNA"/>
</dbReference>
<gene>
    <name evidence="1" type="ORF">XA3_20370</name>
</gene>
<evidence type="ECO:0008006" key="3">
    <source>
        <dbReference type="Google" id="ProtNLM"/>
    </source>
</evidence>
<proteinExistence type="predicted"/>
<dbReference type="Proteomes" id="UP001321861">
    <property type="component" value="Chromosome"/>
</dbReference>
<reference evidence="1 2" key="1">
    <citation type="journal article" date="2023" name="Microbiol. Spectr.">
        <title>Symbiosis of Carpenter Bees with Uncharacterized Lactic Acid Bacteria Showing NAD Auxotrophy.</title>
        <authorList>
            <person name="Kawasaki S."/>
            <person name="Ozawa K."/>
            <person name="Mori T."/>
            <person name="Yamamoto A."/>
            <person name="Ito M."/>
            <person name="Ohkuma M."/>
            <person name="Sakamoto M."/>
            <person name="Matsutani M."/>
        </authorList>
    </citation>
    <scope>NUCLEOTIDE SEQUENCE [LARGE SCALE GENOMIC DNA]</scope>
    <source>
        <strain evidence="1 2">XA3</strain>
    </source>
</reference>
<evidence type="ECO:0000313" key="1">
    <source>
        <dbReference type="EMBL" id="BDR59596.1"/>
    </source>
</evidence>
<sequence>MAKKSIEIGDRVKVSKGEGVSIPFEGEVIKLYENSALVVVDDNGEPSPITTLNLPNSFVIVRQSLCTAIDANGKELKAKKSTKKNPETEDK</sequence>
<name>A0AAU9DLZ6_9LACO</name>
<dbReference type="AlphaFoldDB" id="A0AAU9DLZ6"/>
<keyword evidence="2" id="KW-1185">Reference proteome</keyword>
<dbReference type="KEGG" id="xap:XA3_20370"/>